<accession>A0ABW6R3P7</accession>
<dbReference type="EMBL" id="JBIAPI010000012">
    <property type="protein sequence ID" value="MFF3228084.1"/>
    <property type="molecule type" value="Genomic_DNA"/>
</dbReference>
<dbReference type="RefSeq" id="WP_387724584.1">
    <property type="nucleotide sequence ID" value="NZ_JBIAPI010000012.1"/>
</dbReference>
<dbReference type="Proteomes" id="UP001601948">
    <property type="component" value="Unassembled WGS sequence"/>
</dbReference>
<proteinExistence type="predicted"/>
<comment type="caution">
    <text evidence="2">The sequence shown here is derived from an EMBL/GenBank/DDBJ whole genome shotgun (WGS) entry which is preliminary data.</text>
</comment>
<reference evidence="2 3" key="1">
    <citation type="submission" date="2024-10" db="EMBL/GenBank/DDBJ databases">
        <title>The Natural Products Discovery Center: Release of the First 8490 Sequenced Strains for Exploring Actinobacteria Biosynthetic Diversity.</title>
        <authorList>
            <person name="Kalkreuter E."/>
            <person name="Kautsar S.A."/>
            <person name="Yang D."/>
            <person name="Bader C.D."/>
            <person name="Teijaro C.N."/>
            <person name="Fluegel L."/>
            <person name="Davis C.M."/>
            <person name="Simpson J.R."/>
            <person name="Lauterbach L."/>
            <person name="Steele A.D."/>
            <person name="Gui C."/>
            <person name="Meng S."/>
            <person name="Li G."/>
            <person name="Viehrig K."/>
            <person name="Ye F."/>
            <person name="Su P."/>
            <person name="Kiefer A.F."/>
            <person name="Nichols A."/>
            <person name="Cepeda A.J."/>
            <person name="Yan W."/>
            <person name="Fan B."/>
            <person name="Jiang Y."/>
            <person name="Adhikari A."/>
            <person name="Zheng C.-J."/>
            <person name="Schuster L."/>
            <person name="Cowan T.M."/>
            <person name="Smanski M.J."/>
            <person name="Chevrette M.G."/>
            <person name="De Carvalho L.P.S."/>
            <person name="Shen B."/>
        </authorList>
    </citation>
    <scope>NUCLEOTIDE SEQUENCE [LARGE SCALE GENOMIC DNA]</scope>
    <source>
        <strain evidence="2 3">NPDC003040</strain>
    </source>
</reference>
<evidence type="ECO:0000313" key="3">
    <source>
        <dbReference type="Proteomes" id="UP001601948"/>
    </source>
</evidence>
<gene>
    <name evidence="2" type="ORF">ACFYV7_35185</name>
</gene>
<keyword evidence="3" id="KW-1185">Reference proteome</keyword>
<protein>
    <submittedName>
        <fullName evidence="2">Uncharacterized protein</fullName>
    </submittedName>
</protein>
<feature type="region of interest" description="Disordered" evidence="1">
    <location>
        <begin position="1"/>
        <end position="33"/>
    </location>
</feature>
<sequence length="51" mass="5935">MRRTRGTGPAFDRRQQVTIHFGAPIDPADFDDPDKLLDQLRQRIEDLRAVE</sequence>
<evidence type="ECO:0000313" key="2">
    <source>
        <dbReference type="EMBL" id="MFF3228084.1"/>
    </source>
</evidence>
<name>A0ABW6R3P7_9NOCA</name>
<organism evidence="2 3">
    <name type="scientific">Nocardia suismassiliense</name>
    <dbReference type="NCBI Taxonomy" id="2077092"/>
    <lineage>
        <taxon>Bacteria</taxon>
        <taxon>Bacillati</taxon>
        <taxon>Actinomycetota</taxon>
        <taxon>Actinomycetes</taxon>
        <taxon>Mycobacteriales</taxon>
        <taxon>Nocardiaceae</taxon>
        <taxon>Nocardia</taxon>
    </lineage>
</organism>
<evidence type="ECO:0000256" key="1">
    <source>
        <dbReference type="SAM" id="MobiDB-lite"/>
    </source>
</evidence>